<dbReference type="AlphaFoldDB" id="A0AAD5KRP3"/>
<feature type="transmembrane region" description="Helical" evidence="1">
    <location>
        <begin position="41"/>
        <end position="63"/>
    </location>
</feature>
<evidence type="ECO:0000313" key="2">
    <source>
        <dbReference type="EMBL" id="KAI9557692.1"/>
    </source>
</evidence>
<dbReference type="Proteomes" id="UP000820818">
    <property type="component" value="Linkage Group LG6"/>
</dbReference>
<keyword evidence="1" id="KW-0812">Transmembrane</keyword>
<feature type="transmembrane region" description="Helical" evidence="1">
    <location>
        <begin position="6"/>
        <end position="29"/>
    </location>
</feature>
<protein>
    <submittedName>
        <fullName evidence="2">Uncharacterized protein</fullName>
    </submittedName>
</protein>
<evidence type="ECO:0000256" key="1">
    <source>
        <dbReference type="SAM" id="Phobius"/>
    </source>
</evidence>
<evidence type="ECO:0000313" key="3">
    <source>
        <dbReference type="Proteomes" id="UP000820818"/>
    </source>
</evidence>
<name>A0AAD5KRP3_9CRUS</name>
<proteinExistence type="predicted"/>
<comment type="caution">
    <text evidence="2">The sequence shown here is derived from an EMBL/GenBank/DDBJ whole genome shotgun (WGS) entry which is preliminary data.</text>
</comment>
<keyword evidence="1" id="KW-0472">Membrane</keyword>
<reference evidence="2 3" key="1">
    <citation type="submission" date="2022-05" db="EMBL/GenBank/DDBJ databases">
        <title>A multi-omics perspective on studying reproductive biology in Daphnia sinensis.</title>
        <authorList>
            <person name="Jia J."/>
        </authorList>
    </citation>
    <scope>NUCLEOTIDE SEQUENCE [LARGE SCALE GENOMIC DNA]</scope>
    <source>
        <strain evidence="2 3">WSL</strain>
    </source>
</reference>
<keyword evidence="1" id="KW-1133">Transmembrane helix</keyword>
<dbReference type="EMBL" id="WJBH02000006">
    <property type="protein sequence ID" value="KAI9557692.1"/>
    <property type="molecule type" value="Genomic_DNA"/>
</dbReference>
<gene>
    <name evidence="2" type="ORF">GHT06_017521</name>
</gene>
<keyword evidence="3" id="KW-1185">Reference proteome</keyword>
<sequence>MADEEYRYAATAGLMVLLAGSVLGSVFIPRMVQKSGKRRQLSIKLTYACYIFIASGIPTSPWLDYNFASAKDKQILQQSYNSNNCNSGNCTNSYSSYKNRSSDNSKKLTNDVKLSGSRLTRYPH</sequence>
<organism evidence="2 3">
    <name type="scientific">Daphnia sinensis</name>
    <dbReference type="NCBI Taxonomy" id="1820382"/>
    <lineage>
        <taxon>Eukaryota</taxon>
        <taxon>Metazoa</taxon>
        <taxon>Ecdysozoa</taxon>
        <taxon>Arthropoda</taxon>
        <taxon>Crustacea</taxon>
        <taxon>Branchiopoda</taxon>
        <taxon>Diplostraca</taxon>
        <taxon>Cladocera</taxon>
        <taxon>Anomopoda</taxon>
        <taxon>Daphniidae</taxon>
        <taxon>Daphnia</taxon>
        <taxon>Daphnia similis group</taxon>
    </lineage>
</organism>
<accession>A0AAD5KRP3</accession>